<evidence type="ECO:0000256" key="2">
    <source>
        <dbReference type="ARBA" id="ARBA00004496"/>
    </source>
</evidence>
<feature type="compositionally biased region" description="Basic and acidic residues" evidence="7">
    <location>
        <begin position="649"/>
        <end position="667"/>
    </location>
</feature>
<dbReference type="InterPro" id="IPR012583">
    <property type="entry name" value="RIX1_N"/>
</dbReference>
<feature type="domain" description="Pre-rRNA-processing protein RIX1 N-terminal" evidence="10">
    <location>
        <begin position="50"/>
        <end position="135"/>
    </location>
</feature>
<keyword evidence="4" id="KW-0963">Cytoplasm</keyword>
<evidence type="ECO:0000313" key="12">
    <source>
        <dbReference type="Proteomes" id="UP000264840"/>
    </source>
</evidence>
<name>A0A3Q2VWM9_HAPBU</name>
<feature type="region of interest" description="Disordered" evidence="7">
    <location>
        <begin position="690"/>
        <end position="742"/>
    </location>
</feature>
<evidence type="ECO:0000313" key="11">
    <source>
        <dbReference type="Ensembl" id="ENSHBUP00000012928.1"/>
    </source>
</evidence>
<evidence type="ECO:0000256" key="7">
    <source>
        <dbReference type="SAM" id="MobiDB-lite"/>
    </source>
</evidence>
<comment type="similarity">
    <text evidence="3">Belongs to the RIX1/PELP1 family.</text>
</comment>
<evidence type="ECO:0000259" key="10">
    <source>
        <dbReference type="Pfam" id="PF08167"/>
    </source>
</evidence>
<evidence type="ECO:0000256" key="4">
    <source>
        <dbReference type="ARBA" id="ARBA00022490"/>
    </source>
</evidence>
<dbReference type="Pfam" id="PF08167">
    <property type="entry name" value="RIX1"/>
    <property type="match status" value="1"/>
</dbReference>
<dbReference type="Ensembl" id="ENSHBUT00000020499.1">
    <property type="protein sequence ID" value="ENSHBUP00000012928.1"/>
    <property type="gene ID" value="ENSHBUG00000014813.1"/>
</dbReference>
<dbReference type="PANTHER" id="PTHR34105">
    <property type="entry name" value="PROLINE-, GLUTAMIC ACID- AND LEUCINE-RICH PROTEIN 1"/>
    <property type="match status" value="1"/>
</dbReference>
<dbReference type="GO" id="GO:0005634">
    <property type="term" value="C:nucleus"/>
    <property type="evidence" value="ECO:0007669"/>
    <property type="project" value="UniProtKB-SubCell"/>
</dbReference>
<dbReference type="Pfam" id="PF08166">
    <property type="entry name" value="PELP1_HEAT"/>
    <property type="match status" value="1"/>
</dbReference>
<feature type="compositionally biased region" description="Low complexity" evidence="7">
    <location>
        <begin position="728"/>
        <end position="738"/>
    </location>
</feature>
<reference evidence="11" key="1">
    <citation type="submission" date="2025-08" db="UniProtKB">
        <authorList>
            <consortium name="Ensembl"/>
        </authorList>
    </citation>
    <scope>IDENTIFICATION</scope>
</reference>
<keyword evidence="8" id="KW-0732">Signal</keyword>
<reference evidence="11" key="2">
    <citation type="submission" date="2025-09" db="UniProtKB">
        <authorList>
            <consortium name="Ensembl"/>
        </authorList>
    </citation>
    <scope>IDENTIFICATION</scope>
</reference>
<dbReference type="InterPro" id="IPR012980">
    <property type="entry name" value="PELP1_middle"/>
</dbReference>
<feature type="region of interest" description="Disordered" evidence="7">
    <location>
        <begin position="532"/>
        <end position="676"/>
    </location>
</feature>
<comment type="subcellular location">
    <subcellularLocation>
        <location evidence="2">Cytoplasm</location>
    </subcellularLocation>
    <subcellularLocation>
        <location evidence="1">Nucleus</location>
    </subcellularLocation>
</comment>
<evidence type="ECO:0000259" key="9">
    <source>
        <dbReference type="Pfam" id="PF08166"/>
    </source>
</evidence>
<feature type="signal peptide" evidence="8">
    <location>
        <begin position="1"/>
        <end position="29"/>
    </location>
</feature>
<feature type="domain" description="PELP1 middle" evidence="9">
    <location>
        <begin position="309"/>
        <end position="360"/>
    </location>
</feature>
<evidence type="ECO:0000256" key="6">
    <source>
        <dbReference type="ARBA" id="ARBA00023242"/>
    </source>
</evidence>
<dbReference type="GO" id="GO:0005737">
    <property type="term" value="C:cytoplasm"/>
    <property type="evidence" value="ECO:0007669"/>
    <property type="project" value="UniProtKB-SubCell"/>
</dbReference>
<organism evidence="11 12">
    <name type="scientific">Haplochromis burtoni</name>
    <name type="common">Burton's mouthbrooder</name>
    <name type="synonym">Chromis burtoni</name>
    <dbReference type="NCBI Taxonomy" id="8153"/>
    <lineage>
        <taxon>Eukaryota</taxon>
        <taxon>Metazoa</taxon>
        <taxon>Chordata</taxon>
        <taxon>Craniata</taxon>
        <taxon>Vertebrata</taxon>
        <taxon>Euteleostomi</taxon>
        <taxon>Actinopterygii</taxon>
        <taxon>Neopterygii</taxon>
        <taxon>Teleostei</taxon>
        <taxon>Neoteleostei</taxon>
        <taxon>Acanthomorphata</taxon>
        <taxon>Ovalentaria</taxon>
        <taxon>Cichlomorphae</taxon>
        <taxon>Cichliformes</taxon>
        <taxon>Cichlidae</taxon>
        <taxon>African cichlids</taxon>
        <taxon>Pseudocrenilabrinae</taxon>
        <taxon>Haplochromini</taxon>
        <taxon>Haplochromis</taxon>
    </lineage>
</organism>
<feature type="chain" id="PRO_5018592585" evidence="8">
    <location>
        <begin position="30"/>
        <end position="764"/>
    </location>
</feature>
<protein>
    <submittedName>
        <fullName evidence="11">Proline, glutamate and leucine rich protein 1</fullName>
    </submittedName>
</protein>
<keyword evidence="12" id="KW-1185">Reference proteome</keyword>
<evidence type="ECO:0000256" key="5">
    <source>
        <dbReference type="ARBA" id="ARBA00022737"/>
    </source>
</evidence>
<feature type="compositionally biased region" description="Acidic residues" evidence="7">
    <location>
        <begin position="558"/>
        <end position="630"/>
    </location>
</feature>
<dbReference type="Proteomes" id="UP000264840">
    <property type="component" value="Unplaced"/>
</dbReference>
<keyword evidence="5" id="KW-0677">Repeat</keyword>
<dbReference type="AlphaFoldDB" id="A0A3Q2VWM9"/>
<dbReference type="GO" id="GO:0006364">
    <property type="term" value="P:rRNA processing"/>
    <property type="evidence" value="ECO:0007669"/>
    <property type="project" value="TreeGrafter"/>
</dbReference>
<evidence type="ECO:0000256" key="3">
    <source>
        <dbReference type="ARBA" id="ARBA00010511"/>
    </source>
</evidence>
<dbReference type="GeneTree" id="ENSGT01120000277084"/>
<keyword evidence="6" id="KW-0539">Nucleus</keyword>
<proteinExistence type="inferred from homology"/>
<dbReference type="PANTHER" id="PTHR34105:SF1">
    <property type="entry name" value="PROLINE-, GLUTAMIC ACID- AND LEUCINE-RICH PROTEIN 1"/>
    <property type="match status" value="1"/>
</dbReference>
<evidence type="ECO:0000256" key="1">
    <source>
        <dbReference type="ARBA" id="ARBA00004123"/>
    </source>
</evidence>
<evidence type="ECO:0000256" key="8">
    <source>
        <dbReference type="SAM" id="SignalP"/>
    </source>
</evidence>
<accession>A0A3Q2VWM9</accession>
<sequence>MAGPCAAGAELVPRFLNVLISLFSKTVLSLQSACAVGGLVGFSNAKLGSIETVQLAVNVLKDLLQYSSQLAELAREVGLNSILGILTSLLGLKSECELAAMEGMTACMTYYPRACGSLRDKLAAYFLSKMDSTDRKTQEMACQCYGRLPCLGGVLDRGVGAGRAEGWTNQIHCLLASANGLLAQLYQGSETEPVRAVKAFIVSGTRCIPLSFPSIRVDPASAVRLPVRPMLNLVCRALAVSSKSINLTGDGSVRLLVLPIIHSNTLEVLSSLILVTLWETGDSLSCCTGEDLIMCHQVYSSLVSPPSHSAVRVSVYRTLELWVQVAGASSSILQGSPGHSELLFNHLLGDITPGAESVKVGERCIWTSRRPAPGPPFPARHSLNLGPASLLSSFENHLSLVPGLPGQGPTAGDMILSPHSHHQPDPAGLGPPDGQRPVFVRFDKEEAEDVEISLASDSDDSVVIVPPGAESVTMVPTTAAAATIDGVSLPNDLAASSPLLTASTTSINSFPPSSASVVSLVPPLNSSTFTAPPVGLGESLPGRPQLHEDSAVININSTDDEEEDDEDIDEDEELEEDEEEEGIDEEDEEEDVSELADEFFDGEEYEELDEEDGEDLEEEEEEEEEEEDGDIPPLEGVEDKDGGSGIQEGKLDEERISAFNVEERTEGGIEEIQTNRALFGEDTMKVQEVERALEEREEAEEEREQAGAELQKEECSWEQGAKEDEPQAAEPEQPASQQVDPAAFVLNALDNVMRLCSTSNSECK</sequence>
<feature type="compositionally biased region" description="Basic and acidic residues" evidence="7">
    <location>
        <begin position="704"/>
        <end position="725"/>
    </location>
</feature>